<gene>
    <name evidence="1" type="ORF">M9H77_21959</name>
</gene>
<evidence type="ECO:0000313" key="2">
    <source>
        <dbReference type="Proteomes" id="UP001060085"/>
    </source>
</evidence>
<evidence type="ECO:0000313" key="1">
    <source>
        <dbReference type="EMBL" id="KAI5662636.1"/>
    </source>
</evidence>
<accession>A0ACC0APH3</accession>
<sequence>MENCEETNIMPFVDVEEFNCDVINHSSCIGDDSIFLAYAKEEITNGFCCIVNAVVVETSIKDSLFGTVVSFEKMHSNCIMVMHLGWGLVFTRHIQNSRQDIVYANHKTNTVTDRFAKIESTMSKLQV</sequence>
<proteinExistence type="predicted"/>
<reference evidence="2" key="1">
    <citation type="journal article" date="2023" name="Nat. Plants">
        <title>Single-cell RNA sequencing provides a high-resolution roadmap for understanding the multicellular compartmentation of specialized metabolism.</title>
        <authorList>
            <person name="Sun S."/>
            <person name="Shen X."/>
            <person name="Li Y."/>
            <person name="Li Y."/>
            <person name="Wang S."/>
            <person name="Li R."/>
            <person name="Zhang H."/>
            <person name="Shen G."/>
            <person name="Guo B."/>
            <person name="Wei J."/>
            <person name="Xu J."/>
            <person name="St-Pierre B."/>
            <person name="Chen S."/>
            <person name="Sun C."/>
        </authorList>
    </citation>
    <scope>NUCLEOTIDE SEQUENCE [LARGE SCALE GENOMIC DNA]</scope>
</reference>
<keyword evidence="2" id="KW-1185">Reference proteome</keyword>
<dbReference type="Proteomes" id="UP001060085">
    <property type="component" value="Linkage Group LG05"/>
</dbReference>
<protein>
    <submittedName>
        <fullName evidence="1">Uncharacterized protein</fullName>
    </submittedName>
</protein>
<dbReference type="EMBL" id="CM044705">
    <property type="protein sequence ID" value="KAI5662636.1"/>
    <property type="molecule type" value="Genomic_DNA"/>
</dbReference>
<comment type="caution">
    <text evidence="1">The sequence shown here is derived from an EMBL/GenBank/DDBJ whole genome shotgun (WGS) entry which is preliminary data.</text>
</comment>
<organism evidence="1 2">
    <name type="scientific">Catharanthus roseus</name>
    <name type="common">Madagascar periwinkle</name>
    <name type="synonym">Vinca rosea</name>
    <dbReference type="NCBI Taxonomy" id="4058"/>
    <lineage>
        <taxon>Eukaryota</taxon>
        <taxon>Viridiplantae</taxon>
        <taxon>Streptophyta</taxon>
        <taxon>Embryophyta</taxon>
        <taxon>Tracheophyta</taxon>
        <taxon>Spermatophyta</taxon>
        <taxon>Magnoliopsida</taxon>
        <taxon>eudicotyledons</taxon>
        <taxon>Gunneridae</taxon>
        <taxon>Pentapetalae</taxon>
        <taxon>asterids</taxon>
        <taxon>lamiids</taxon>
        <taxon>Gentianales</taxon>
        <taxon>Apocynaceae</taxon>
        <taxon>Rauvolfioideae</taxon>
        <taxon>Vinceae</taxon>
        <taxon>Catharanthinae</taxon>
        <taxon>Catharanthus</taxon>
    </lineage>
</organism>
<name>A0ACC0APH3_CATRO</name>